<accession>A0A4C1WH90</accession>
<dbReference type="OrthoDB" id="6134459at2759"/>
<protein>
    <submittedName>
        <fullName evidence="2">G-protein coupled receptor Mth2</fullName>
    </submittedName>
</protein>
<dbReference type="InterPro" id="IPR052808">
    <property type="entry name" value="GPCR_Mth-like"/>
</dbReference>
<gene>
    <name evidence="2" type="primary">mth2</name>
    <name evidence="2" type="ORF">EVAR_97222_1</name>
</gene>
<dbReference type="AlphaFoldDB" id="A0A4C1WH90"/>
<dbReference type="STRING" id="151549.A0A4C1WH90"/>
<dbReference type="EMBL" id="BGZK01000560">
    <property type="protein sequence ID" value="GBP50220.1"/>
    <property type="molecule type" value="Genomic_DNA"/>
</dbReference>
<name>A0A4C1WH90_EUMVA</name>
<reference evidence="2 3" key="1">
    <citation type="journal article" date="2019" name="Commun. Biol.">
        <title>The bagworm genome reveals a unique fibroin gene that provides high tensile strength.</title>
        <authorList>
            <person name="Kono N."/>
            <person name="Nakamura H."/>
            <person name="Ohtoshi R."/>
            <person name="Tomita M."/>
            <person name="Numata K."/>
            <person name="Arakawa K."/>
        </authorList>
    </citation>
    <scope>NUCLEOTIDE SEQUENCE [LARGE SCALE GENOMIC DNA]</scope>
</reference>
<dbReference type="Proteomes" id="UP000299102">
    <property type="component" value="Unassembled WGS sequence"/>
</dbReference>
<evidence type="ECO:0000313" key="2">
    <source>
        <dbReference type="EMBL" id="GBP50220.1"/>
    </source>
</evidence>
<feature type="transmembrane region" description="Helical" evidence="1">
    <location>
        <begin position="7"/>
        <end position="24"/>
    </location>
</feature>
<feature type="transmembrane region" description="Helical" evidence="1">
    <location>
        <begin position="30"/>
        <end position="52"/>
    </location>
</feature>
<evidence type="ECO:0000313" key="3">
    <source>
        <dbReference type="Proteomes" id="UP000299102"/>
    </source>
</evidence>
<keyword evidence="1" id="KW-0472">Membrane</keyword>
<dbReference type="PANTHER" id="PTHR46953:SF1">
    <property type="entry name" value="G-PROTEIN COUPLED RECEPTOR MTH-LIKE 1-RELATED"/>
    <property type="match status" value="1"/>
</dbReference>
<dbReference type="PANTHER" id="PTHR46953">
    <property type="entry name" value="G-PROTEIN COUPLED RECEPTOR MTH-LIKE 1-RELATED"/>
    <property type="match status" value="1"/>
</dbReference>
<evidence type="ECO:0000256" key="1">
    <source>
        <dbReference type="SAM" id="Phobius"/>
    </source>
</evidence>
<dbReference type="Gene3D" id="1.20.1070.10">
    <property type="entry name" value="Rhodopsin 7-helix transmembrane proteins"/>
    <property type="match status" value="1"/>
</dbReference>
<comment type="caution">
    <text evidence="2">The sequence shown here is derived from an EMBL/GenBank/DDBJ whole genome shotgun (WGS) entry which is preliminary data.</text>
</comment>
<organism evidence="2 3">
    <name type="scientific">Eumeta variegata</name>
    <name type="common">Bagworm moth</name>
    <name type="synonym">Eumeta japonica</name>
    <dbReference type="NCBI Taxonomy" id="151549"/>
    <lineage>
        <taxon>Eukaryota</taxon>
        <taxon>Metazoa</taxon>
        <taxon>Ecdysozoa</taxon>
        <taxon>Arthropoda</taxon>
        <taxon>Hexapoda</taxon>
        <taxon>Insecta</taxon>
        <taxon>Pterygota</taxon>
        <taxon>Neoptera</taxon>
        <taxon>Endopterygota</taxon>
        <taxon>Lepidoptera</taxon>
        <taxon>Glossata</taxon>
        <taxon>Ditrysia</taxon>
        <taxon>Tineoidea</taxon>
        <taxon>Psychidae</taxon>
        <taxon>Oiketicinae</taxon>
        <taxon>Eumeta</taxon>
    </lineage>
</organism>
<keyword evidence="1" id="KW-0812">Transmembrane</keyword>
<keyword evidence="3" id="KW-1185">Reference proteome</keyword>
<sequence>MHERGGMLLSVPFLLATALIYATVPELRNLHGLCLIMYCAGLIVAYTLLAYLKLTVTNLQVNMTACQVLHESRIREQYGYKYYASFRPAVSPRRRKISDSSPDTIPDLDPAHALGSNSGSALGSSPGRVLNVGPGSGLLPMPLYIAISLPVTAPICVKPMRC</sequence>
<keyword evidence="2" id="KW-0675">Receptor</keyword>
<keyword evidence="1" id="KW-1133">Transmembrane helix</keyword>
<proteinExistence type="predicted"/>